<reference evidence="11 12" key="1">
    <citation type="submission" date="2023-10" db="EMBL/GenBank/DDBJ databases">
        <title>Glaciecola aquimarina strain GGW-M5 nov., isolated from a coastal seawater.</title>
        <authorList>
            <person name="Bayburt H."/>
            <person name="Kim J.M."/>
            <person name="Choi B.J."/>
            <person name="Jeon C.O."/>
        </authorList>
    </citation>
    <scope>NUCLEOTIDE SEQUENCE [LARGE SCALE GENOMIC DNA]</scope>
    <source>
        <strain evidence="11 12">KCTC 32108</strain>
    </source>
</reference>
<dbReference type="RefSeq" id="WP_316026936.1">
    <property type="nucleotide sequence ID" value="NZ_JAWDIO010000002.1"/>
</dbReference>
<evidence type="ECO:0000259" key="10">
    <source>
        <dbReference type="PROSITE" id="PS51384"/>
    </source>
</evidence>
<dbReference type="SUPFAM" id="SSF63380">
    <property type="entry name" value="Riboflavin synthase domain-like"/>
    <property type="match status" value="1"/>
</dbReference>
<evidence type="ECO:0000256" key="3">
    <source>
        <dbReference type="ARBA" id="ARBA00013223"/>
    </source>
</evidence>
<feature type="domain" description="FAD-binding FR-type" evidence="10">
    <location>
        <begin position="2"/>
        <end position="101"/>
    </location>
</feature>
<dbReference type="PROSITE" id="PS51384">
    <property type="entry name" value="FAD_FR"/>
    <property type="match status" value="1"/>
</dbReference>
<evidence type="ECO:0000256" key="2">
    <source>
        <dbReference type="ARBA" id="ARBA00008312"/>
    </source>
</evidence>
<dbReference type="EC" id="1.18.1.2" evidence="3"/>
<keyword evidence="12" id="KW-1185">Reference proteome</keyword>
<protein>
    <recommendedName>
        <fullName evidence="3">ferredoxin--NADP(+) reductase</fullName>
        <ecNumber evidence="3">1.18.1.2</ecNumber>
    </recommendedName>
</protein>
<evidence type="ECO:0000256" key="4">
    <source>
        <dbReference type="ARBA" id="ARBA00022630"/>
    </source>
</evidence>
<dbReference type="InterPro" id="IPR051930">
    <property type="entry name" value="FNR_type-1"/>
</dbReference>
<comment type="catalytic activity">
    <reaction evidence="9">
        <text>2 reduced [2Fe-2S]-[ferredoxin] + NADP(+) + H(+) = 2 oxidized [2Fe-2S]-[ferredoxin] + NADPH</text>
        <dbReference type="Rhea" id="RHEA:20125"/>
        <dbReference type="Rhea" id="RHEA-COMP:10000"/>
        <dbReference type="Rhea" id="RHEA-COMP:10001"/>
        <dbReference type="ChEBI" id="CHEBI:15378"/>
        <dbReference type="ChEBI" id="CHEBI:33737"/>
        <dbReference type="ChEBI" id="CHEBI:33738"/>
        <dbReference type="ChEBI" id="CHEBI:57783"/>
        <dbReference type="ChEBI" id="CHEBI:58349"/>
        <dbReference type="EC" id="1.18.1.2"/>
    </reaction>
</comment>
<organism evidence="11 12">
    <name type="scientific">Paraglaciecola aquimarina</name>
    <dbReference type="NCBI Taxonomy" id="1235557"/>
    <lineage>
        <taxon>Bacteria</taxon>
        <taxon>Pseudomonadati</taxon>
        <taxon>Pseudomonadota</taxon>
        <taxon>Gammaproteobacteria</taxon>
        <taxon>Alteromonadales</taxon>
        <taxon>Alteromonadaceae</taxon>
        <taxon>Paraglaciecola</taxon>
    </lineage>
</organism>
<evidence type="ECO:0000256" key="9">
    <source>
        <dbReference type="ARBA" id="ARBA00047776"/>
    </source>
</evidence>
<dbReference type="InterPro" id="IPR001433">
    <property type="entry name" value="OxRdtase_FAD/NAD-bd"/>
</dbReference>
<comment type="cofactor">
    <cofactor evidence="1">
        <name>FAD</name>
        <dbReference type="ChEBI" id="CHEBI:57692"/>
    </cofactor>
</comment>
<comment type="caution">
    <text evidence="11">The sequence shown here is derived from an EMBL/GenBank/DDBJ whole genome shotgun (WGS) entry which is preliminary data.</text>
</comment>
<dbReference type="Proteomes" id="UP001247805">
    <property type="component" value="Unassembled WGS sequence"/>
</dbReference>
<dbReference type="Gene3D" id="2.40.30.10">
    <property type="entry name" value="Translation factors"/>
    <property type="match status" value="1"/>
</dbReference>
<dbReference type="PANTHER" id="PTHR47878:SF1">
    <property type="entry name" value="FLAVODOXIN_FERREDOXIN--NADP REDUCTASE"/>
    <property type="match status" value="1"/>
</dbReference>
<gene>
    <name evidence="11" type="ORF">RS130_17125</name>
</gene>
<dbReference type="InterPro" id="IPR017927">
    <property type="entry name" value="FAD-bd_FR_type"/>
</dbReference>
<dbReference type="SUPFAM" id="SSF52343">
    <property type="entry name" value="Ferredoxin reductase-like, C-terminal NADP-linked domain"/>
    <property type="match status" value="1"/>
</dbReference>
<evidence type="ECO:0000256" key="1">
    <source>
        <dbReference type="ARBA" id="ARBA00001974"/>
    </source>
</evidence>
<sequence length="248" mass="27826">MAQWLNATVVSRIDWNDHLFSLRVSCSDFPPFKAGQFTKFGLEQDGKLISRPYSLVNGPNDDELEIIAVPVAKGSLSPKLHQLQIGDPLKVMAPATGFLVLDEVPKSRDLWLMATGTGVGPFLSILASQQVWQEYENIILVYAARYEHDLAYSQLINTWSTHYASQFHFVPIVSRETKAGKLSGHIPNLLKSRCIQQQVGVDIHPAHSQIMLCGNPEMLKDATQTLIEMGLTKHLRRSSGQISLERYW</sequence>
<proteinExistence type="inferred from homology"/>
<comment type="similarity">
    <text evidence="2">Belongs to the ferredoxin--NADP reductase type 1 family.</text>
</comment>
<dbReference type="InterPro" id="IPR033892">
    <property type="entry name" value="FNR_bac"/>
</dbReference>
<evidence type="ECO:0000256" key="5">
    <source>
        <dbReference type="ARBA" id="ARBA00022741"/>
    </source>
</evidence>
<dbReference type="InterPro" id="IPR039261">
    <property type="entry name" value="FNR_nucleotide-bd"/>
</dbReference>
<keyword evidence="5" id="KW-0547">Nucleotide-binding</keyword>
<evidence type="ECO:0000256" key="7">
    <source>
        <dbReference type="ARBA" id="ARBA00022857"/>
    </source>
</evidence>
<dbReference type="InterPro" id="IPR017938">
    <property type="entry name" value="Riboflavin_synthase-like_b-brl"/>
</dbReference>
<accession>A0ABU3SZG1</accession>
<keyword evidence="7" id="KW-0521">NADP</keyword>
<dbReference type="GO" id="GO:0004324">
    <property type="term" value="F:ferredoxin-NADP+ reductase activity"/>
    <property type="evidence" value="ECO:0007669"/>
    <property type="project" value="UniProtKB-EC"/>
</dbReference>
<evidence type="ECO:0000313" key="12">
    <source>
        <dbReference type="Proteomes" id="UP001247805"/>
    </source>
</evidence>
<keyword evidence="8 11" id="KW-0560">Oxidoreductase</keyword>
<dbReference type="EMBL" id="JAWDIO010000002">
    <property type="protein sequence ID" value="MDU0355396.1"/>
    <property type="molecule type" value="Genomic_DNA"/>
</dbReference>
<keyword evidence="4" id="KW-0285">Flavoprotein</keyword>
<evidence type="ECO:0000256" key="8">
    <source>
        <dbReference type="ARBA" id="ARBA00023002"/>
    </source>
</evidence>
<dbReference type="Gene3D" id="3.40.50.80">
    <property type="entry name" value="Nucleotide-binding domain of ferredoxin-NADP reductase (FNR) module"/>
    <property type="match status" value="1"/>
</dbReference>
<dbReference type="Pfam" id="PF00175">
    <property type="entry name" value="NAD_binding_1"/>
    <property type="match status" value="1"/>
</dbReference>
<evidence type="ECO:0000313" key="11">
    <source>
        <dbReference type="EMBL" id="MDU0355396.1"/>
    </source>
</evidence>
<keyword evidence="6" id="KW-0274">FAD</keyword>
<dbReference type="CDD" id="cd06195">
    <property type="entry name" value="FNR1"/>
    <property type="match status" value="1"/>
</dbReference>
<dbReference type="PANTHER" id="PTHR47878">
    <property type="entry name" value="OXIDOREDUCTASE FAD/NAD(P)-BINDING DOMAIN PROTEIN"/>
    <property type="match status" value="1"/>
</dbReference>
<evidence type="ECO:0000256" key="6">
    <source>
        <dbReference type="ARBA" id="ARBA00022827"/>
    </source>
</evidence>
<name>A0ABU3SZG1_9ALTE</name>